<evidence type="ECO:0000313" key="1">
    <source>
        <dbReference type="EMBL" id="KNC51685.1"/>
    </source>
</evidence>
<dbReference type="RefSeq" id="XP_013755901.1">
    <property type="nucleotide sequence ID" value="XM_013900447.1"/>
</dbReference>
<dbReference type="Proteomes" id="UP000054408">
    <property type="component" value="Unassembled WGS sequence"/>
</dbReference>
<name>A0A0L0DHJ3_THETB</name>
<dbReference type="AlphaFoldDB" id="A0A0L0DHJ3"/>
<accession>A0A0L0DHJ3</accession>
<proteinExistence type="predicted"/>
<dbReference type="GeneID" id="25570015"/>
<evidence type="ECO:0000313" key="2">
    <source>
        <dbReference type="Proteomes" id="UP000054408"/>
    </source>
</evidence>
<keyword evidence="2" id="KW-1185">Reference proteome</keyword>
<protein>
    <recommendedName>
        <fullName evidence="3">CYTH domain-containing protein</fullName>
    </recommendedName>
</protein>
<sequence length="232" mass="24663">MSLEWRLWVAATDTAAHAAVLDMVAPLVGVTDDDLDASYPSHLSSPGLERRVDTYYAFAGCEACGVKLRSGTRLEAKILLETGEGGVELWRKVRAPPPASESPAHVALALEDILPEAAAALRNAVELTEKPQSMRIDTVKRRRSASVANAWIELTRVELLSHLGAQLWNGITVAIEARSSGSVLDCAQSLGLARLVDANPSIVMASYPAFIAAQALTEDTGDAPSSSAMVDE</sequence>
<evidence type="ECO:0008006" key="3">
    <source>
        <dbReference type="Google" id="ProtNLM"/>
    </source>
</evidence>
<dbReference type="EMBL" id="GL349469">
    <property type="protein sequence ID" value="KNC51685.1"/>
    <property type="molecule type" value="Genomic_DNA"/>
</dbReference>
<gene>
    <name evidence="1" type="ORF">AMSG_12100</name>
</gene>
<organism evidence="1 2">
    <name type="scientific">Thecamonas trahens ATCC 50062</name>
    <dbReference type="NCBI Taxonomy" id="461836"/>
    <lineage>
        <taxon>Eukaryota</taxon>
        <taxon>Apusozoa</taxon>
        <taxon>Apusomonadida</taxon>
        <taxon>Apusomonadidae</taxon>
        <taxon>Thecamonas</taxon>
    </lineage>
</organism>
<reference evidence="1 2" key="1">
    <citation type="submission" date="2010-05" db="EMBL/GenBank/DDBJ databases">
        <title>The Genome Sequence of Thecamonas trahens ATCC 50062.</title>
        <authorList>
            <consortium name="The Broad Institute Genome Sequencing Platform"/>
            <person name="Russ C."/>
            <person name="Cuomo C."/>
            <person name="Shea T."/>
            <person name="Young S.K."/>
            <person name="Zeng Q."/>
            <person name="Koehrsen M."/>
            <person name="Haas B."/>
            <person name="Borodovsky M."/>
            <person name="Guigo R."/>
            <person name="Alvarado L."/>
            <person name="Berlin A."/>
            <person name="Bochicchio J."/>
            <person name="Borenstein D."/>
            <person name="Chapman S."/>
            <person name="Chen Z."/>
            <person name="Freedman E."/>
            <person name="Gellesch M."/>
            <person name="Goldberg J."/>
            <person name="Griggs A."/>
            <person name="Gujja S."/>
            <person name="Heilman E."/>
            <person name="Heiman D."/>
            <person name="Hepburn T."/>
            <person name="Howarth C."/>
            <person name="Jen D."/>
            <person name="Larson L."/>
            <person name="Mehta T."/>
            <person name="Park D."/>
            <person name="Pearson M."/>
            <person name="Roberts A."/>
            <person name="Saif S."/>
            <person name="Shenoy N."/>
            <person name="Sisk P."/>
            <person name="Stolte C."/>
            <person name="Sykes S."/>
            <person name="Thomson T."/>
            <person name="Walk T."/>
            <person name="White J."/>
            <person name="Yandava C."/>
            <person name="Burger G."/>
            <person name="Gray M.W."/>
            <person name="Holland P.W.H."/>
            <person name="King N."/>
            <person name="Lang F.B.F."/>
            <person name="Roger A.J."/>
            <person name="Ruiz-Trillo I."/>
            <person name="Lander E."/>
            <person name="Nusbaum C."/>
        </authorList>
    </citation>
    <scope>NUCLEOTIDE SEQUENCE [LARGE SCALE GENOMIC DNA]</scope>
    <source>
        <strain evidence="1 2">ATCC 50062</strain>
    </source>
</reference>